<dbReference type="OrthoDB" id="3366922at2759"/>
<feature type="region of interest" description="Disordered" evidence="2">
    <location>
        <begin position="104"/>
        <end position="162"/>
    </location>
</feature>
<dbReference type="EMBL" id="JAFIQS010000002">
    <property type="protein sequence ID" value="KAG5172476.1"/>
    <property type="molecule type" value="Genomic_DNA"/>
</dbReference>
<protein>
    <submittedName>
        <fullName evidence="3">Uncharacterized protein</fullName>
    </submittedName>
</protein>
<name>A0A8H8CP07_PSICU</name>
<evidence type="ECO:0000256" key="1">
    <source>
        <dbReference type="SAM" id="Coils"/>
    </source>
</evidence>
<dbReference type="AlphaFoldDB" id="A0A8H8CP07"/>
<evidence type="ECO:0000313" key="3">
    <source>
        <dbReference type="EMBL" id="KAG5172476.1"/>
    </source>
</evidence>
<feature type="compositionally biased region" description="Polar residues" evidence="2">
    <location>
        <begin position="104"/>
        <end position="144"/>
    </location>
</feature>
<keyword evidence="1" id="KW-0175">Coiled coil</keyword>
<dbReference type="GO" id="GO:0000077">
    <property type="term" value="P:DNA damage checkpoint signaling"/>
    <property type="evidence" value="ECO:0007669"/>
    <property type="project" value="InterPro"/>
</dbReference>
<gene>
    <name evidence="3" type="ORF">JR316_001977</name>
</gene>
<reference evidence="3" key="1">
    <citation type="submission" date="2021-02" db="EMBL/GenBank/DDBJ databases">
        <title>Psilocybe cubensis genome.</title>
        <authorList>
            <person name="Mckernan K.J."/>
            <person name="Crawford S."/>
            <person name="Trippe A."/>
            <person name="Kane L.T."/>
            <person name="Mclaughlin S."/>
        </authorList>
    </citation>
    <scope>NUCLEOTIDE SEQUENCE [LARGE SCALE GENOMIC DNA]</scope>
    <source>
        <strain evidence="3">MGC-MH-2018</strain>
    </source>
</reference>
<organism evidence="3">
    <name type="scientific">Psilocybe cubensis</name>
    <name type="common">Psychedelic mushroom</name>
    <name type="synonym">Stropharia cubensis</name>
    <dbReference type="NCBI Taxonomy" id="181762"/>
    <lineage>
        <taxon>Eukaryota</taxon>
        <taxon>Fungi</taxon>
        <taxon>Dikarya</taxon>
        <taxon>Basidiomycota</taxon>
        <taxon>Agaricomycotina</taxon>
        <taxon>Agaricomycetes</taxon>
        <taxon>Agaricomycetidae</taxon>
        <taxon>Agaricales</taxon>
        <taxon>Agaricineae</taxon>
        <taxon>Strophariaceae</taxon>
        <taxon>Psilocybe</taxon>
    </lineage>
</organism>
<comment type="caution">
    <text evidence="3">The sequence shown here is derived from an EMBL/GenBank/DDBJ whole genome shotgun (WGS) entry which is preliminary data.</text>
</comment>
<dbReference type="InterPro" id="IPR033349">
    <property type="entry name" value="ATRIP"/>
</dbReference>
<sequence>MDDSDDYVFDDIVLDAQALALLDQEEQKYLQRPDTASQNLIAIPIAPEGHVNKRHKTSTGWAPGIGANVSSDNAYDDLPEISLRGDGTYGIGGRMSGQVTRGQILDNGNRQDGPVQVNTSNSRGSNAHASGSRLNASRQSNVQQKRPLPSENRFQGQSNYVPSNQDINRIHVQMVELQKKYDEMREENSKMQMTLKAAIDVKLAKEGEVSILRRNIEKASQNHAAQLSQLRAEKEKVEQKQFQVQKELKDELERLRSQMVFKQQELDSSMRKVPGSVRAKKVTRDIPSTPLQVTASMNIWHGGASQVQGSKKIDETPIRAPRFAVTSKFSPSKQSRRPPEKGRNLPGFQNAFETSTPIFSPSKKMDKGKGKAEDDFAIFGNEDLPNIFPSQPMFGSTNHTPRPKLKTTDSQVLKQDVDRIPLFMGSDKYAFSQTTNRYMDAAPTDSDEDALMDVAENFEAVNWKSELCRIILTHCHPSSEMSTFQQILGFTERTKNPGDYAASCSRILEVISNSKSLRESQQLHYLAILMNLMHRLVLSIPMFHSVLLSSHISSSGDEITIVNLISRVILENLEPTKNHLNKDQIATETISLLQLLCFQADPEFINGIQSFVQNNTALLLMLHTAQPNWLLEKSALVLVLLSTHHTLLTAILGMSPSTDKKPTDGDSIKNSFIDKLCSLLVDTNRPPTENFKIYILMFLAQILVAHPTTHSILVGSNVLIPSLVLYISHLCIPLFEESEQLVTSTEATSSYVKALNQAIFLLYHLIFGHDPFLDLRQKLQQAPHRAFNNINDIFIVSFGRLAYCDSFNWMEPDTRQEVEYLVDISRDIFEVMVEGPEGESVWAAFQLEPDDAMDEEQMEASLIGGNG</sequence>
<feature type="compositionally biased region" description="Polar residues" evidence="2">
    <location>
        <begin position="152"/>
        <end position="162"/>
    </location>
</feature>
<feature type="coiled-coil region" evidence="1">
    <location>
        <begin position="167"/>
        <end position="272"/>
    </location>
</feature>
<evidence type="ECO:0000256" key="2">
    <source>
        <dbReference type="SAM" id="MobiDB-lite"/>
    </source>
</evidence>
<dbReference type="PANTHER" id="PTHR28594">
    <property type="entry name" value="ATR-INTERACTING PROTEIN"/>
    <property type="match status" value="1"/>
</dbReference>
<feature type="region of interest" description="Disordered" evidence="2">
    <location>
        <begin position="305"/>
        <end position="370"/>
    </location>
</feature>
<dbReference type="PANTHER" id="PTHR28594:SF1">
    <property type="entry name" value="ATR-INTERACTING PROTEIN"/>
    <property type="match status" value="1"/>
</dbReference>
<proteinExistence type="predicted"/>
<accession>A0A8H8CP07</accession>